<dbReference type="AlphaFoldDB" id="A0A941D000"/>
<organism evidence="1 2">
    <name type="scientific">Phenylobacterium glaciei</name>
    <dbReference type="NCBI Taxonomy" id="2803784"/>
    <lineage>
        <taxon>Bacteria</taxon>
        <taxon>Pseudomonadati</taxon>
        <taxon>Pseudomonadota</taxon>
        <taxon>Alphaproteobacteria</taxon>
        <taxon>Caulobacterales</taxon>
        <taxon>Caulobacteraceae</taxon>
        <taxon>Phenylobacterium</taxon>
    </lineage>
</organism>
<comment type="caution">
    <text evidence="1">The sequence shown here is derived from an EMBL/GenBank/DDBJ whole genome shotgun (WGS) entry which is preliminary data.</text>
</comment>
<evidence type="ECO:0000313" key="1">
    <source>
        <dbReference type="EMBL" id="MBR7618759.1"/>
    </source>
</evidence>
<dbReference type="Proteomes" id="UP000622580">
    <property type="component" value="Unassembled WGS sequence"/>
</dbReference>
<dbReference type="EMBL" id="JAGSGD010000001">
    <property type="protein sequence ID" value="MBR7618759.1"/>
    <property type="molecule type" value="Genomic_DNA"/>
</dbReference>
<evidence type="ECO:0008006" key="3">
    <source>
        <dbReference type="Google" id="ProtNLM"/>
    </source>
</evidence>
<keyword evidence="2" id="KW-1185">Reference proteome</keyword>
<name>A0A941D000_9CAUL</name>
<evidence type="ECO:0000313" key="2">
    <source>
        <dbReference type="Proteomes" id="UP000622580"/>
    </source>
</evidence>
<reference evidence="1" key="1">
    <citation type="submission" date="2021-04" db="EMBL/GenBank/DDBJ databases">
        <title>Draft genome assembly of strain Phenylobacterium sp. 20VBR1 using MiniION and Illumina platforms.</title>
        <authorList>
            <person name="Thomas F.A."/>
            <person name="Krishnan K.P."/>
            <person name="Sinha R.K."/>
        </authorList>
    </citation>
    <scope>NUCLEOTIDE SEQUENCE</scope>
    <source>
        <strain evidence="1">20VBR1</strain>
    </source>
</reference>
<protein>
    <recommendedName>
        <fullName evidence="3">SIR2-like domain-containing protein</fullName>
    </recommendedName>
</protein>
<accession>A0A941D000</accession>
<sequence>MLSGSTVLVLGAGSSVDFGMPVGSELAKDIRDRLAFHFDFGTVLKGDEILAMQFQRAFGDRSPSAFAAAQRLASVIGSFKSIDDCLYTHGADELMMTVGKAAIVRAIAAKEHSSWLRKLWSGQADARAQALAKLDSGWVHQIVQMLVTGRRAADRRDLFSDLSLVTFNYDRCAETALFHLVRQAYAIEDVEAVPIMEGLKVYRPYGGLGALPWMPAPHSPFGPEHPDTLRMASGISIYTEELGERPDLVEMQGKLQAASNIVFLGFGFHKQNMELISPEAGPSNPPRVLATMYGEPDPVVQVVTARIHSAYGVQANIHLGYKPVDSTQFIREHGVLLSA</sequence>
<proteinExistence type="predicted"/>
<gene>
    <name evidence="1" type="ORF">JKL49_05095</name>
</gene>
<dbReference type="RefSeq" id="WP_215338679.1">
    <property type="nucleotide sequence ID" value="NZ_JAGSGD010000001.1"/>
</dbReference>